<name>A0A4Z0R8X2_9FIRM</name>
<reference evidence="2 3" key="1">
    <citation type="submission" date="2019-03" db="EMBL/GenBank/DDBJ databases">
        <title>Draft Genome Sequence of Desulfosporosinus fructosivorans Strain 63.6F, Isolated from Marine Sediment in the Baltic Sea.</title>
        <authorList>
            <person name="Hausmann B."/>
            <person name="Vandieken V."/>
            <person name="Pjevac P."/>
            <person name="Schreck K."/>
            <person name="Herbold C.W."/>
            <person name="Loy A."/>
        </authorList>
    </citation>
    <scope>NUCLEOTIDE SEQUENCE [LARGE SCALE GENOMIC DNA]</scope>
    <source>
        <strain evidence="2 3">63.6F</strain>
    </source>
</reference>
<dbReference type="SUPFAM" id="SSF110849">
    <property type="entry name" value="ParB/Sulfiredoxin"/>
    <property type="match status" value="1"/>
</dbReference>
<proteinExistence type="predicted"/>
<accession>A0A4Z0R8X2</accession>
<evidence type="ECO:0000313" key="2">
    <source>
        <dbReference type="EMBL" id="TGE38709.1"/>
    </source>
</evidence>
<dbReference type="EMBL" id="SPQQ01000002">
    <property type="protein sequence ID" value="TGE38709.1"/>
    <property type="molecule type" value="Genomic_DNA"/>
</dbReference>
<sequence>MDIELHIDQRFRDLLPPLSQEEFTKLEELILEEGCTESLKVWTDNTTETTYIIDGHNRHNICTKHNLEFRITEMEFNTHEDVLDWIIKHQFARRNINDETKAYLRGFQYENEKNKWGGTGANQFNSRVEHSATLQNESEGETKNELFPTVKTAERIGKEHQVSERTIREDGKYAVALNIIGDTFGIKAKNIILNKEKIISKQDVINIGNQIKNGTADIEVLRKEILESEDKKINVPIRERQERKQKTPKPKVDKVEIDDSQKSSSGQEAPPLEPKVKVEVEKINTSTETSQYQPSEAVIKDMKTPKIFMDYLVVSDELLSIKSCIQDQIRIAHEKIFNRYNLPEIMTAEDKSNFVAYMDEIIENLVDLKNKFK</sequence>
<feature type="region of interest" description="Disordered" evidence="1">
    <location>
        <begin position="236"/>
        <end position="275"/>
    </location>
</feature>
<evidence type="ECO:0000256" key="1">
    <source>
        <dbReference type="SAM" id="MobiDB-lite"/>
    </source>
</evidence>
<dbReference type="AlphaFoldDB" id="A0A4Z0R8X2"/>
<comment type="caution">
    <text evidence="2">The sequence shown here is derived from an EMBL/GenBank/DDBJ whole genome shotgun (WGS) entry which is preliminary data.</text>
</comment>
<dbReference type="OrthoDB" id="5944985at2"/>
<feature type="compositionally biased region" description="Basic and acidic residues" evidence="1">
    <location>
        <begin position="236"/>
        <end position="261"/>
    </location>
</feature>
<gene>
    <name evidence="2" type="ORF">E4K67_04280</name>
</gene>
<organism evidence="2 3">
    <name type="scientific">Desulfosporosinus fructosivorans</name>
    <dbReference type="NCBI Taxonomy" id="2018669"/>
    <lineage>
        <taxon>Bacteria</taxon>
        <taxon>Bacillati</taxon>
        <taxon>Bacillota</taxon>
        <taxon>Clostridia</taxon>
        <taxon>Eubacteriales</taxon>
        <taxon>Desulfitobacteriaceae</taxon>
        <taxon>Desulfosporosinus</taxon>
    </lineage>
</organism>
<dbReference type="RefSeq" id="WP_135545204.1">
    <property type="nucleotide sequence ID" value="NZ_SPQQ01000002.1"/>
</dbReference>
<evidence type="ECO:0000313" key="3">
    <source>
        <dbReference type="Proteomes" id="UP000298460"/>
    </source>
</evidence>
<protein>
    <recommendedName>
        <fullName evidence="4">ParB/Sulfiredoxin domain-containing protein</fullName>
    </recommendedName>
</protein>
<dbReference type="Proteomes" id="UP000298460">
    <property type="component" value="Unassembled WGS sequence"/>
</dbReference>
<keyword evidence="3" id="KW-1185">Reference proteome</keyword>
<dbReference type="InterPro" id="IPR036086">
    <property type="entry name" value="ParB/Sulfiredoxin_sf"/>
</dbReference>
<evidence type="ECO:0008006" key="4">
    <source>
        <dbReference type="Google" id="ProtNLM"/>
    </source>
</evidence>